<dbReference type="SUPFAM" id="SSF56112">
    <property type="entry name" value="Protein kinase-like (PK-like)"/>
    <property type="match status" value="1"/>
</dbReference>
<comment type="caution">
    <text evidence="2">The sequence shown here is derived from an EMBL/GenBank/DDBJ whole genome shotgun (WGS) entry which is preliminary data.</text>
</comment>
<organism evidence="2 3">
    <name type="scientific">Streptoalloteichus tenebrarius (strain ATCC 17920 / DSM 40477 / JCM 4838 / CBS 697.72 / NBRC 16177 / NCIMB 11028 / NRRL B-12390 / A12253. 1 / ISP 5477)</name>
    <name type="common">Streptomyces tenebrarius</name>
    <dbReference type="NCBI Taxonomy" id="1933"/>
    <lineage>
        <taxon>Bacteria</taxon>
        <taxon>Bacillati</taxon>
        <taxon>Actinomycetota</taxon>
        <taxon>Actinomycetes</taxon>
        <taxon>Pseudonocardiales</taxon>
        <taxon>Pseudonocardiaceae</taxon>
        <taxon>Streptoalloteichus</taxon>
    </lineage>
</organism>
<evidence type="ECO:0000313" key="3">
    <source>
        <dbReference type="Proteomes" id="UP001205311"/>
    </source>
</evidence>
<gene>
    <name evidence="2" type="ORF">LX15_000175</name>
</gene>
<dbReference type="PANTHER" id="PTHR21310:SF40">
    <property type="entry name" value="AMINOGLYCOSIDE PHOSPHOTRANSFERASE DOMAIN-CONTAINING PROTEIN-RELATED"/>
    <property type="match status" value="1"/>
</dbReference>
<dbReference type="InterPro" id="IPR011009">
    <property type="entry name" value="Kinase-like_dom_sf"/>
</dbReference>
<evidence type="ECO:0000259" key="1">
    <source>
        <dbReference type="Pfam" id="PF01636"/>
    </source>
</evidence>
<dbReference type="InterPro" id="IPR051678">
    <property type="entry name" value="AGP_Transferase"/>
</dbReference>
<sequence length="296" mass="32887">MTTTVDTATVVRAACARVGLPGAEAKLIRVAENALYRLPGRVVARVARPGQQAAAAKEVAVSHWLHGHGVPAVRALEIEQPVLVADRAVTFWHELPPHRRGQRRDLAAALRRFHDLPVPSGLSLPALDPFVRLDQRIDGAHTLTEDDRAWMRAHLRSLRRRYTSLPATRPVGVVHGDAWIGNIAVTHRGQVLLLDFERVAVGPPEWDLIYSALNLYSVAAPGARKEYEEFVAIYGYDVTTWEGYTLLRDIREFRMTCTAAQAAAERPELHPQAALRLACIRGERGPRPWSGWHSVS</sequence>
<dbReference type="RefSeq" id="WP_253667490.1">
    <property type="nucleotide sequence ID" value="NZ_JAMTCP010000001.1"/>
</dbReference>
<dbReference type="EMBL" id="JAMTCP010000001">
    <property type="protein sequence ID" value="MCP2256492.1"/>
    <property type="molecule type" value="Genomic_DNA"/>
</dbReference>
<dbReference type="InterPro" id="IPR002575">
    <property type="entry name" value="Aminoglycoside_PTrfase"/>
</dbReference>
<reference evidence="2 3" key="1">
    <citation type="submission" date="2022-06" db="EMBL/GenBank/DDBJ databases">
        <title>Genomic Encyclopedia of Archaeal and Bacterial Type Strains, Phase II (KMG-II): from individual species to whole genera.</title>
        <authorList>
            <person name="Goeker M."/>
        </authorList>
    </citation>
    <scope>NUCLEOTIDE SEQUENCE [LARGE SCALE GENOMIC DNA]</scope>
    <source>
        <strain evidence="2 3">DSM 40477</strain>
    </source>
</reference>
<keyword evidence="3" id="KW-1185">Reference proteome</keyword>
<name>A0ABT1HLV3_STRSD</name>
<feature type="domain" description="Aminoglycoside phosphotransferase" evidence="1">
    <location>
        <begin position="37"/>
        <end position="239"/>
    </location>
</feature>
<dbReference type="Gene3D" id="3.90.1200.10">
    <property type="match status" value="1"/>
</dbReference>
<dbReference type="PANTHER" id="PTHR21310">
    <property type="entry name" value="AMINOGLYCOSIDE PHOSPHOTRANSFERASE-RELATED-RELATED"/>
    <property type="match status" value="1"/>
</dbReference>
<evidence type="ECO:0000313" key="2">
    <source>
        <dbReference type="EMBL" id="MCP2256492.1"/>
    </source>
</evidence>
<dbReference type="Proteomes" id="UP001205311">
    <property type="component" value="Unassembled WGS sequence"/>
</dbReference>
<dbReference type="Pfam" id="PF01636">
    <property type="entry name" value="APH"/>
    <property type="match status" value="1"/>
</dbReference>
<proteinExistence type="predicted"/>
<accession>A0ABT1HLV3</accession>
<protein>
    <submittedName>
        <fullName evidence="2">Phosphotransferase enzyme family protein</fullName>
    </submittedName>
</protein>